<gene>
    <name evidence="10" type="ORF">H4O24_10405</name>
</gene>
<evidence type="ECO:0000256" key="4">
    <source>
        <dbReference type="ARBA" id="ARBA00022692"/>
    </source>
</evidence>
<feature type="transmembrane region" description="Helical" evidence="7">
    <location>
        <begin position="156"/>
        <end position="178"/>
    </location>
</feature>
<dbReference type="InterPro" id="IPR010627">
    <property type="entry name" value="Prepilin_pept_A24_N"/>
</dbReference>
<dbReference type="RefSeq" id="WP_185883674.1">
    <property type="nucleotide sequence ID" value="NZ_CP060052.1"/>
</dbReference>
<proteinExistence type="inferred from homology"/>
<dbReference type="PANTHER" id="PTHR30487">
    <property type="entry name" value="TYPE 4 PREPILIN-LIKE PROTEINS LEADER PEPTIDE-PROCESSING ENZYME"/>
    <property type="match status" value="1"/>
</dbReference>
<dbReference type="InterPro" id="IPR050882">
    <property type="entry name" value="Prepilin_peptidase/N-MTase"/>
</dbReference>
<sequence length="299" mass="30161">MGTGRTLIDHGPLIDARMDALFGPAGTMGEYLFPFFLCVTGALVGSFAGASALRIARGDSVVTGRSRCDSCGRVLHPGDLVPILSFVALAGRCRTCRAPIDRLQLLAELSGAVIGGAAWLFMAGPLPAVLAALFGWQLLVLALSDWRSFHLPPAGIAVLAGSALVLPLVEALGGGAVFPLLLQQLAGAGLGYVLLAAPALAFRALRGQDGMGSADPPLMAAIGAWAGVLGVCFIVLLAAAMGIAVALAMRLAGRIPDRPASPGADGESAPGPGEALPLGTLLSFGAMAVTFAGFSLLTP</sequence>
<dbReference type="EMBL" id="CP060052">
    <property type="protein sequence ID" value="QNE04392.1"/>
    <property type="molecule type" value="Genomic_DNA"/>
</dbReference>
<protein>
    <submittedName>
        <fullName evidence="10">Prepilin peptidase</fullName>
    </submittedName>
</protein>
<dbReference type="PANTHER" id="PTHR30487:SF0">
    <property type="entry name" value="PREPILIN LEADER PEPTIDASE_N-METHYLTRANSFERASE-RELATED"/>
    <property type="match status" value="1"/>
</dbReference>
<feature type="transmembrane region" description="Helical" evidence="7">
    <location>
        <begin position="217"/>
        <end position="249"/>
    </location>
</feature>
<evidence type="ECO:0000256" key="6">
    <source>
        <dbReference type="ARBA" id="ARBA00023136"/>
    </source>
</evidence>
<keyword evidence="6 7" id="KW-0472">Membrane</keyword>
<evidence type="ECO:0000313" key="10">
    <source>
        <dbReference type="EMBL" id="QNE04392.1"/>
    </source>
</evidence>
<dbReference type="Pfam" id="PF01478">
    <property type="entry name" value="Peptidase_A24"/>
    <property type="match status" value="1"/>
</dbReference>
<evidence type="ECO:0000259" key="9">
    <source>
        <dbReference type="Pfam" id="PF06750"/>
    </source>
</evidence>
<keyword evidence="5 7" id="KW-1133">Transmembrane helix</keyword>
<dbReference type="InterPro" id="IPR000045">
    <property type="entry name" value="Prepilin_IV_endopep_pep"/>
</dbReference>
<evidence type="ECO:0000256" key="2">
    <source>
        <dbReference type="ARBA" id="ARBA00005801"/>
    </source>
</evidence>
<accession>A0A7G6VRM7</accession>
<reference evidence="10 11" key="1">
    <citation type="submission" date="2020-08" db="EMBL/GenBank/DDBJ databases">
        <authorList>
            <person name="Liu G."/>
            <person name="Sun C."/>
        </authorList>
    </citation>
    <scope>NUCLEOTIDE SEQUENCE [LARGE SCALE GENOMIC DNA]</scope>
    <source>
        <strain evidence="10 11">OT19</strain>
    </source>
</reference>
<evidence type="ECO:0000256" key="1">
    <source>
        <dbReference type="ARBA" id="ARBA00004651"/>
    </source>
</evidence>
<evidence type="ECO:0000256" key="7">
    <source>
        <dbReference type="SAM" id="Phobius"/>
    </source>
</evidence>
<feature type="transmembrane region" description="Helical" evidence="7">
    <location>
        <begin position="128"/>
        <end position="144"/>
    </location>
</feature>
<dbReference type="GO" id="GO:0005886">
    <property type="term" value="C:plasma membrane"/>
    <property type="evidence" value="ECO:0007669"/>
    <property type="project" value="UniProtKB-SubCell"/>
</dbReference>
<dbReference type="Pfam" id="PF06750">
    <property type="entry name" value="A24_N_bact"/>
    <property type="match status" value="1"/>
</dbReference>
<dbReference type="GO" id="GO:0006465">
    <property type="term" value="P:signal peptide processing"/>
    <property type="evidence" value="ECO:0007669"/>
    <property type="project" value="TreeGrafter"/>
</dbReference>
<dbReference type="Proteomes" id="UP000515297">
    <property type="component" value="Chromosome"/>
</dbReference>
<evidence type="ECO:0000256" key="5">
    <source>
        <dbReference type="ARBA" id="ARBA00022989"/>
    </source>
</evidence>
<dbReference type="GO" id="GO:0004190">
    <property type="term" value="F:aspartic-type endopeptidase activity"/>
    <property type="evidence" value="ECO:0007669"/>
    <property type="project" value="InterPro"/>
</dbReference>
<evidence type="ECO:0000313" key="11">
    <source>
        <dbReference type="Proteomes" id="UP000515297"/>
    </source>
</evidence>
<feature type="transmembrane region" description="Helical" evidence="7">
    <location>
        <begin position="184"/>
        <end position="205"/>
    </location>
</feature>
<organism evidence="10 11">
    <name type="scientific">Croceicoccus marinus</name>
    <dbReference type="NCBI Taxonomy" id="450378"/>
    <lineage>
        <taxon>Bacteria</taxon>
        <taxon>Pseudomonadati</taxon>
        <taxon>Pseudomonadota</taxon>
        <taxon>Alphaproteobacteria</taxon>
        <taxon>Sphingomonadales</taxon>
        <taxon>Erythrobacteraceae</taxon>
        <taxon>Croceicoccus</taxon>
    </lineage>
</organism>
<name>A0A7G6VRM7_9SPHN</name>
<keyword evidence="3" id="KW-1003">Cell membrane</keyword>
<evidence type="ECO:0000256" key="3">
    <source>
        <dbReference type="ARBA" id="ARBA00022475"/>
    </source>
</evidence>
<comment type="similarity">
    <text evidence="2">Belongs to the peptidase A24 family.</text>
</comment>
<feature type="domain" description="Prepilin type IV endopeptidase peptidase" evidence="8">
    <location>
        <begin position="133"/>
        <end position="247"/>
    </location>
</feature>
<feature type="transmembrane region" description="Helical" evidence="7">
    <location>
        <begin position="31"/>
        <end position="56"/>
    </location>
</feature>
<evidence type="ECO:0000259" key="8">
    <source>
        <dbReference type="Pfam" id="PF01478"/>
    </source>
</evidence>
<keyword evidence="4 7" id="KW-0812">Transmembrane</keyword>
<dbReference type="AlphaFoldDB" id="A0A7G6VRM7"/>
<comment type="subcellular location">
    <subcellularLocation>
        <location evidence="1">Cell membrane</location>
        <topology evidence="1">Multi-pass membrane protein</topology>
    </subcellularLocation>
</comment>
<feature type="domain" description="Prepilin peptidase A24 N-terminal" evidence="9">
    <location>
        <begin position="39"/>
        <end position="119"/>
    </location>
</feature>